<organism evidence="1 3">
    <name type="scientific">Medicago truncatula</name>
    <name type="common">Barrel medic</name>
    <name type="synonym">Medicago tribuloides</name>
    <dbReference type="NCBI Taxonomy" id="3880"/>
    <lineage>
        <taxon>Eukaryota</taxon>
        <taxon>Viridiplantae</taxon>
        <taxon>Streptophyta</taxon>
        <taxon>Embryophyta</taxon>
        <taxon>Tracheophyta</taxon>
        <taxon>Spermatophyta</taxon>
        <taxon>Magnoliopsida</taxon>
        <taxon>eudicotyledons</taxon>
        <taxon>Gunneridae</taxon>
        <taxon>Pentapetalae</taxon>
        <taxon>rosids</taxon>
        <taxon>fabids</taxon>
        <taxon>Fabales</taxon>
        <taxon>Fabaceae</taxon>
        <taxon>Papilionoideae</taxon>
        <taxon>50 kb inversion clade</taxon>
        <taxon>NPAAA clade</taxon>
        <taxon>Hologalegina</taxon>
        <taxon>IRL clade</taxon>
        <taxon>Trifolieae</taxon>
        <taxon>Medicago</taxon>
    </lineage>
</organism>
<proteinExistence type="predicted"/>
<evidence type="ECO:0000313" key="1">
    <source>
        <dbReference type="EMBL" id="AES80801.1"/>
    </source>
</evidence>
<dbReference type="Proteomes" id="UP000002051">
    <property type="component" value="Unassembled WGS sequence"/>
</dbReference>
<gene>
    <name evidence="1" type="ordered locus">MTR_7g085130</name>
</gene>
<evidence type="ECO:0000313" key="3">
    <source>
        <dbReference type="Proteomes" id="UP000002051"/>
    </source>
</evidence>
<keyword evidence="3" id="KW-1185">Reference proteome</keyword>
<accession>G7KZC4</accession>
<dbReference type="AlphaFoldDB" id="G7KZC4"/>
<evidence type="ECO:0000313" key="2">
    <source>
        <dbReference type="EnsemblPlants" id="AES80801"/>
    </source>
</evidence>
<protein>
    <submittedName>
        <fullName evidence="1 2">Uncharacterized protein</fullName>
    </submittedName>
</protein>
<dbReference type="EnsemblPlants" id="AES80801">
    <property type="protein sequence ID" value="AES80801"/>
    <property type="gene ID" value="MTR_7g085130"/>
</dbReference>
<reference evidence="1 3" key="1">
    <citation type="journal article" date="2011" name="Nature">
        <title>The Medicago genome provides insight into the evolution of rhizobial symbioses.</title>
        <authorList>
            <person name="Young N.D."/>
            <person name="Debelle F."/>
            <person name="Oldroyd G.E."/>
            <person name="Geurts R."/>
            <person name="Cannon S.B."/>
            <person name="Udvardi M.K."/>
            <person name="Benedito V.A."/>
            <person name="Mayer K.F."/>
            <person name="Gouzy J."/>
            <person name="Schoof H."/>
            <person name="Van de Peer Y."/>
            <person name="Proost S."/>
            <person name="Cook D.R."/>
            <person name="Meyers B.C."/>
            <person name="Spannagl M."/>
            <person name="Cheung F."/>
            <person name="De Mita S."/>
            <person name="Krishnakumar V."/>
            <person name="Gundlach H."/>
            <person name="Zhou S."/>
            <person name="Mudge J."/>
            <person name="Bharti A.K."/>
            <person name="Murray J.D."/>
            <person name="Naoumkina M.A."/>
            <person name="Rosen B."/>
            <person name="Silverstein K.A."/>
            <person name="Tang H."/>
            <person name="Rombauts S."/>
            <person name="Zhao P.X."/>
            <person name="Zhou P."/>
            <person name="Barbe V."/>
            <person name="Bardou P."/>
            <person name="Bechner M."/>
            <person name="Bellec A."/>
            <person name="Berger A."/>
            <person name="Berges H."/>
            <person name="Bidwell S."/>
            <person name="Bisseling T."/>
            <person name="Choisne N."/>
            <person name="Couloux A."/>
            <person name="Denny R."/>
            <person name="Deshpande S."/>
            <person name="Dai X."/>
            <person name="Doyle J.J."/>
            <person name="Dudez A.M."/>
            <person name="Farmer A.D."/>
            <person name="Fouteau S."/>
            <person name="Franken C."/>
            <person name="Gibelin C."/>
            <person name="Gish J."/>
            <person name="Goldstein S."/>
            <person name="Gonzalez A.J."/>
            <person name="Green P.J."/>
            <person name="Hallab A."/>
            <person name="Hartog M."/>
            <person name="Hua A."/>
            <person name="Humphray S.J."/>
            <person name="Jeong D.H."/>
            <person name="Jing Y."/>
            <person name="Jocker A."/>
            <person name="Kenton S.M."/>
            <person name="Kim D.J."/>
            <person name="Klee K."/>
            <person name="Lai H."/>
            <person name="Lang C."/>
            <person name="Lin S."/>
            <person name="Macmil S.L."/>
            <person name="Magdelenat G."/>
            <person name="Matthews L."/>
            <person name="McCorrison J."/>
            <person name="Monaghan E.L."/>
            <person name="Mun J.H."/>
            <person name="Najar F.Z."/>
            <person name="Nicholson C."/>
            <person name="Noirot C."/>
            <person name="O'Bleness M."/>
            <person name="Paule C.R."/>
            <person name="Poulain J."/>
            <person name="Prion F."/>
            <person name="Qin B."/>
            <person name="Qu C."/>
            <person name="Retzel E.F."/>
            <person name="Riddle C."/>
            <person name="Sallet E."/>
            <person name="Samain S."/>
            <person name="Samson N."/>
            <person name="Sanders I."/>
            <person name="Saurat O."/>
            <person name="Scarpelli C."/>
            <person name="Schiex T."/>
            <person name="Segurens B."/>
            <person name="Severin A.J."/>
            <person name="Sherrier D.J."/>
            <person name="Shi R."/>
            <person name="Sims S."/>
            <person name="Singer S.R."/>
            <person name="Sinharoy S."/>
            <person name="Sterck L."/>
            <person name="Viollet A."/>
            <person name="Wang B.B."/>
            <person name="Wang K."/>
            <person name="Wang M."/>
            <person name="Wang X."/>
            <person name="Warfsmann J."/>
            <person name="Weissenbach J."/>
            <person name="White D.D."/>
            <person name="White J.D."/>
            <person name="Wiley G.B."/>
            <person name="Wincker P."/>
            <person name="Xing Y."/>
            <person name="Yang L."/>
            <person name="Yao Z."/>
            <person name="Ying F."/>
            <person name="Zhai J."/>
            <person name="Zhou L."/>
            <person name="Zuber A."/>
            <person name="Denarie J."/>
            <person name="Dixon R.A."/>
            <person name="May G.D."/>
            <person name="Schwartz D.C."/>
            <person name="Rogers J."/>
            <person name="Quetier F."/>
            <person name="Town C.D."/>
            <person name="Roe B.A."/>
        </authorList>
    </citation>
    <scope>NUCLEOTIDE SEQUENCE [LARGE SCALE GENOMIC DNA]</scope>
    <source>
        <strain evidence="1">A17</strain>
        <strain evidence="2 3">cv. Jemalong A17</strain>
    </source>
</reference>
<dbReference type="HOGENOM" id="CLU_2430467_0_0_1"/>
<dbReference type="EMBL" id="CM001223">
    <property type="protein sequence ID" value="AES80801.1"/>
    <property type="molecule type" value="Genomic_DNA"/>
</dbReference>
<dbReference type="PaxDb" id="3880-AES80801"/>
<reference evidence="1 3" key="2">
    <citation type="journal article" date="2014" name="BMC Genomics">
        <title>An improved genome release (version Mt4.0) for the model legume Medicago truncatula.</title>
        <authorList>
            <person name="Tang H."/>
            <person name="Krishnakumar V."/>
            <person name="Bidwell S."/>
            <person name="Rosen B."/>
            <person name="Chan A."/>
            <person name="Zhou S."/>
            <person name="Gentzbittel L."/>
            <person name="Childs K.L."/>
            <person name="Yandell M."/>
            <person name="Gundlach H."/>
            <person name="Mayer K.F."/>
            <person name="Schwartz D.C."/>
            <person name="Town C.D."/>
        </authorList>
    </citation>
    <scope>GENOME REANNOTATION</scope>
    <source>
        <strain evidence="2 3">cv. Jemalong A17</strain>
    </source>
</reference>
<sequence length="91" mass="10169">MSFSPLFSPSRRSENPYVLLLTTLITSRLKNPMCKSIFHIGQIPDVKWGGHTTSPLVTSGGIRFEKSNSTNVKCHFCSSDRKSVNLDLLEI</sequence>
<reference evidence="2" key="3">
    <citation type="submission" date="2015-04" db="UniProtKB">
        <authorList>
            <consortium name="EnsemblPlants"/>
        </authorList>
    </citation>
    <scope>IDENTIFICATION</scope>
    <source>
        <strain evidence="2">cv. Jemalong A17</strain>
    </source>
</reference>
<name>G7KZC4_MEDTR</name>